<dbReference type="SUPFAM" id="SSF55729">
    <property type="entry name" value="Acyl-CoA N-acyltransferases (Nat)"/>
    <property type="match status" value="2"/>
</dbReference>
<dbReference type="Gene3D" id="3.40.50.11040">
    <property type="match status" value="1"/>
</dbReference>
<dbReference type="GO" id="GO:0051392">
    <property type="term" value="F:tRNA cytidine N4-acetyltransferase activity"/>
    <property type="evidence" value="ECO:0007669"/>
    <property type="project" value="UniProtKB-UniRule"/>
</dbReference>
<dbReference type="GO" id="GO:1990883">
    <property type="term" value="F:18S rRNA cytidine N-acetyltransferase activity"/>
    <property type="evidence" value="ECO:0007669"/>
    <property type="project" value="TreeGrafter"/>
</dbReference>
<evidence type="ECO:0000256" key="3">
    <source>
        <dbReference type="ARBA" id="ARBA00022679"/>
    </source>
</evidence>
<evidence type="ECO:0000256" key="4">
    <source>
        <dbReference type="ARBA" id="ARBA00022694"/>
    </source>
</evidence>
<organism evidence="15 16">
    <name type="scientific">Acidianus ambivalens</name>
    <name type="common">Desulfurolobus ambivalens</name>
    <dbReference type="NCBI Taxonomy" id="2283"/>
    <lineage>
        <taxon>Archaea</taxon>
        <taxon>Thermoproteota</taxon>
        <taxon>Thermoprotei</taxon>
        <taxon>Sulfolobales</taxon>
        <taxon>Sulfolobaceae</taxon>
        <taxon>Acidianus</taxon>
    </lineage>
</organism>
<evidence type="ECO:0000256" key="12">
    <source>
        <dbReference type="HAMAP-Rule" id="MF_01886"/>
    </source>
</evidence>
<dbReference type="EMBL" id="CP045482">
    <property type="protein sequence ID" value="QGR20627.1"/>
    <property type="molecule type" value="Genomic_DNA"/>
</dbReference>
<keyword evidence="7 12" id="KW-0694">RNA-binding</keyword>
<sequence length="769" mass="88210">MQRNEFYEELKKALWDGKEKYYRNLVYIEKKDYLDDLLASIKTYLEVNQSPSVIYAFHPWVSKAKERRNIIKELFKEGKFEDVDYASTDEYLGNTYDLVILDLVDNFQPNYIGRLVDLARGGGLVILYTDNLTENKMFRNSIVRYGKILDIYERRFRKKLEEHEGIFIANEEGYKARPFVGNTKKEEVKIPQKTLMPRELHELAISQDQIKVLEEFYFLLRGGKRVISLTAARGRGKSAVTGLGLAGIIKINLDEGYDTEVTVTAPSLYSASQIMEFAKKGLDVLKIKNKEKNSDTGFIREISGDDFEIHYKPPDAVSEVETGKGILVIDEAAALGVNFIDLALRKWKKVVLVTTIHGYEGSGKAFIRYLRKIISERKAPVRLLTMQKPLRYAEGDPIEKWLYDALVLNPEPQRLPEDISIAFYETQDKEELLMNDNKLFQVYGILVSAHYRNNPDDLMIMSDGIHHSIKTIYSGDSYLAVVQTSEEGDLPDNLIDLALRGGTFDGDLIPDRLLKHVRLRDFGKLKGWRIIRIAVVPELQDKGLGSKILQMVTEDAREKGLDWIGSSFMGDYRVLKFWVKNGFIPVHVSPVRNEKYGDFPVVVIKPLSEIAKRIVDISAFIFKEKLLNTIHDIYFNMSPQVAQLLLRGNKAYKDINLSRLHLAKIVAFLQGTSPYEASADGIHLLTLKYFWDSKRDWSLYDEEEWILIGKVLQGKPWGYLSTLLGINRTQMNEFLYTAVATMLKKYYNMDAEGNIGYSLSDLGDEFTTR</sequence>
<evidence type="ECO:0000256" key="5">
    <source>
        <dbReference type="ARBA" id="ARBA00022741"/>
    </source>
</evidence>
<gene>
    <name evidence="12" type="primary">tmcA</name>
    <name evidence="15" type="ORF">D1866_00285</name>
    <name evidence="14" type="ORF">GFB69_04750</name>
</gene>
<dbReference type="Gene3D" id="3.40.50.300">
    <property type="entry name" value="P-loop containing nucleotide triphosphate hydrolases"/>
    <property type="match status" value="1"/>
</dbReference>
<dbReference type="GO" id="GO:0005524">
    <property type="term" value="F:ATP binding"/>
    <property type="evidence" value="ECO:0007669"/>
    <property type="project" value="UniProtKB-UniRule"/>
</dbReference>
<comment type="catalytic activity">
    <reaction evidence="9">
        <text>a cytidine in tRNA + acetyl-CoA + ATP + H2O = an N(4)-acetylcytidine in tRNA + ADP + phosphate + CoA + H(+)</text>
        <dbReference type="Rhea" id="RHEA:53876"/>
        <dbReference type="Rhea" id="RHEA-COMP:13670"/>
        <dbReference type="Rhea" id="RHEA-COMP:13671"/>
        <dbReference type="ChEBI" id="CHEBI:15377"/>
        <dbReference type="ChEBI" id="CHEBI:15378"/>
        <dbReference type="ChEBI" id="CHEBI:30616"/>
        <dbReference type="ChEBI" id="CHEBI:43474"/>
        <dbReference type="ChEBI" id="CHEBI:57287"/>
        <dbReference type="ChEBI" id="CHEBI:57288"/>
        <dbReference type="ChEBI" id="CHEBI:74900"/>
        <dbReference type="ChEBI" id="CHEBI:82748"/>
        <dbReference type="ChEBI" id="CHEBI:456216"/>
    </reaction>
</comment>
<dbReference type="Proteomes" id="UP000474054">
    <property type="component" value="Unassembled WGS sequence"/>
</dbReference>
<feature type="binding site" evidence="12">
    <location>
        <position position="209"/>
    </location>
    <ligand>
        <name>ATP</name>
        <dbReference type="ChEBI" id="CHEBI:30616"/>
    </ligand>
</feature>
<dbReference type="HAMAP" id="MF_01886">
    <property type="entry name" value="tRNA_acetyltr_TmcA"/>
    <property type="match status" value="1"/>
</dbReference>
<keyword evidence="5 12" id="KW-0547">Nucleotide-binding</keyword>
<feature type="binding site" evidence="12">
    <location>
        <position position="391"/>
    </location>
    <ligand>
        <name>ATP</name>
        <dbReference type="ChEBI" id="CHEBI:30616"/>
    </ligand>
</feature>
<keyword evidence="16" id="KW-1185">Reference proteome</keyword>
<evidence type="ECO:0000313" key="16">
    <source>
        <dbReference type="Proteomes" id="UP000426328"/>
    </source>
</evidence>
<dbReference type="GO" id="GO:0005737">
    <property type="term" value="C:cytoplasm"/>
    <property type="evidence" value="ECO:0007669"/>
    <property type="project" value="UniProtKB-SubCell"/>
</dbReference>
<keyword evidence="4 12" id="KW-0819">tRNA processing</keyword>
<dbReference type="PANTHER" id="PTHR10925">
    <property type="entry name" value="N-ACETYLTRANSFERASE 10"/>
    <property type="match status" value="1"/>
</dbReference>
<dbReference type="Pfam" id="PF05127">
    <property type="entry name" value="NAT10_TcmA_helicase"/>
    <property type="match status" value="1"/>
</dbReference>
<name>A0A650CT12_ACIAM</name>
<evidence type="ECO:0000256" key="7">
    <source>
        <dbReference type="ARBA" id="ARBA00022884"/>
    </source>
</evidence>
<evidence type="ECO:0000256" key="9">
    <source>
        <dbReference type="ARBA" id="ARBA00049883"/>
    </source>
</evidence>
<dbReference type="InterPro" id="IPR007807">
    <property type="entry name" value="TcmA/NAT10_helicase"/>
</dbReference>
<dbReference type="Proteomes" id="UP000426328">
    <property type="component" value="Chromosome"/>
</dbReference>
<dbReference type="EC" id="2.3.1.193" evidence="12"/>
<evidence type="ECO:0000256" key="1">
    <source>
        <dbReference type="ARBA" id="ARBA00022490"/>
    </source>
</evidence>
<comment type="function">
    <text evidence="12">Catalyzes the formation of N(4)-acetylcytidine (ac(4)C) at the wobble position of tRNA(Met), by using acetyl-CoA as an acetyl donor and ATP (or GTP).</text>
</comment>
<dbReference type="Pfam" id="PF13718">
    <property type="entry name" value="GNAT_acetyltr_2"/>
    <property type="match status" value="2"/>
</dbReference>
<keyword evidence="3 12" id="KW-0808">Transferase</keyword>
<dbReference type="KEGG" id="aamb:D1866_00285"/>
<proteinExistence type="inferred from homology"/>
<dbReference type="EMBL" id="WHYS01000001">
    <property type="protein sequence ID" value="MQL55072.1"/>
    <property type="molecule type" value="Genomic_DNA"/>
</dbReference>
<keyword evidence="1 12" id="KW-0963">Cytoplasm</keyword>
<evidence type="ECO:0000256" key="6">
    <source>
        <dbReference type="ARBA" id="ARBA00022840"/>
    </source>
</evidence>
<dbReference type="AlphaFoldDB" id="A0A650CT12"/>
<comment type="catalytic activity">
    <reaction evidence="10">
        <text>a cytidine in RNA + acetyl-CoA + ATP + H2O = an N(4)-acetylcytidine in RNA + ADP + phosphate + CoA + H(+)</text>
        <dbReference type="Rhea" id="RHEA:82211"/>
        <dbReference type="Rhea" id="RHEA-COMP:15704"/>
        <dbReference type="Rhea" id="RHEA-COMP:19834"/>
        <dbReference type="ChEBI" id="CHEBI:15377"/>
        <dbReference type="ChEBI" id="CHEBI:15378"/>
        <dbReference type="ChEBI" id="CHEBI:30616"/>
        <dbReference type="ChEBI" id="CHEBI:43474"/>
        <dbReference type="ChEBI" id="CHEBI:57287"/>
        <dbReference type="ChEBI" id="CHEBI:57288"/>
        <dbReference type="ChEBI" id="CHEBI:74900"/>
        <dbReference type="ChEBI" id="CHEBI:82748"/>
        <dbReference type="ChEBI" id="CHEBI:456216"/>
    </reaction>
</comment>
<dbReference type="SUPFAM" id="SSF53335">
    <property type="entry name" value="S-adenosyl-L-methionine-dependent methyltransferases"/>
    <property type="match status" value="1"/>
</dbReference>
<evidence type="ECO:0000256" key="2">
    <source>
        <dbReference type="ARBA" id="ARBA00022555"/>
    </source>
</evidence>
<evidence type="ECO:0000256" key="11">
    <source>
        <dbReference type="ARBA" id="ARBA00049914"/>
    </source>
</evidence>
<dbReference type="GO" id="GO:1904812">
    <property type="term" value="P:rRNA acetylation involved in maturation of SSU-rRNA"/>
    <property type="evidence" value="ECO:0007669"/>
    <property type="project" value="TreeGrafter"/>
</dbReference>
<accession>A0A650CT12</accession>
<dbReference type="InterPro" id="IPR029063">
    <property type="entry name" value="SAM-dependent_MTases_sf"/>
</dbReference>
<dbReference type="Pfam" id="PF08351">
    <property type="entry name" value="TmcA_N"/>
    <property type="match status" value="1"/>
</dbReference>
<dbReference type="InterPro" id="IPR024914">
    <property type="entry name" value="tRNA_acetyltr_TmcA"/>
</dbReference>
<reference evidence="15 16" key="2">
    <citation type="submission" date="2019-10" db="EMBL/GenBank/DDBJ databases">
        <title>Genome Sequences from Six Type Strain Members of the Archaeal Family Sulfolobaceae: Acidianus ambivalens, Acidianus infernus, Metallosphaera prunae, Stygiolobus azoricus, Sulfolobus metallicus, and Sulfurisphaera ohwakuensis.</title>
        <authorList>
            <person name="Counts J.A."/>
            <person name="Kelly R.M."/>
        </authorList>
    </citation>
    <scope>NUCLEOTIDE SEQUENCE [LARGE SCALE GENOMIC DNA]</scope>
    <source>
        <strain evidence="15 16">LEI 10</strain>
    </source>
</reference>
<dbReference type="RefSeq" id="WP_152940556.1">
    <property type="nucleotide sequence ID" value="NZ_CP045482.1"/>
</dbReference>
<dbReference type="GO" id="GO:0002101">
    <property type="term" value="P:tRNA wobble cytosine modification"/>
    <property type="evidence" value="ECO:0007669"/>
    <property type="project" value="UniProtKB-UniRule"/>
</dbReference>
<dbReference type="GeneID" id="42778129"/>
<comment type="caution">
    <text evidence="12">Lacks conserved residue(s) required for the propagation of feature annotation.</text>
</comment>
<evidence type="ECO:0000259" key="13">
    <source>
        <dbReference type="PROSITE" id="PS51186"/>
    </source>
</evidence>
<keyword evidence="8 12" id="KW-0012">Acyltransferase</keyword>
<dbReference type="InterPro" id="IPR016181">
    <property type="entry name" value="Acyl_CoA_acyltransferase"/>
</dbReference>
<keyword evidence="6 12" id="KW-0067">ATP-binding</keyword>
<dbReference type="CDD" id="cd04301">
    <property type="entry name" value="NAT_SF"/>
    <property type="match status" value="1"/>
</dbReference>
<evidence type="ECO:0000256" key="8">
    <source>
        <dbReference type="ARBA" id="ARBA00023315"/>
    </source>
</evidence>
<protein>
    <recommendedName>
        <fullName evidence="12">tRNA(Met) cytidine acetyltransferase TmcA</fullName>
        <ecNumber evidence="12">2.3.1.193</ecNumber>
    </recommendedName>
</protein>
<dbReference type="InterPro" id="IPR032672">
    <property type="entry name" value="TmcA/NAT10/Kre33"/>
</dbReference>
<dbReference type="GO" id="GO:0051391">
    <property type="term" value="P:tRNA acetylation"/>
    <property type="evidence" value="ECO:0007669"/>
    <property type="project" value="UniProtKB-UniRule"/>
</dbReference>
<dbReference type="Gene3D" id="3.40.630.30">
    <property type="match status" value="1"/>
</dbReference>
<dbReference type="PROSITE" id="PS51186">
    <property type="entry name" value="GNAT"/>
    <property type="match status" value="1"/>
</dbReference>
<evidence type="ECO:0000256" key="10">
    <source>
        <dbReference type="ARBA" id="ARBA00049889"/>
    </source>
</evidence>
<dbReference type="InterPro" id="IPR013562">
    <property type="entry name" value="TmcA/NAT10_N"/>
</dbReference>
<dbReference type="InterPro" id="IPR000182">
    <property type="entry name" value="GNAT_dom"/>
</dbReference>
<evidence type="ECO:0000313" key="14">
    <source>
        <dbReference type="EMBL" id="MQL55072.1"/>
    </source>
</evidence>
<dbReference type="PANTHER" id="PTHR10925:SF5">
    <property type="entry name" value="RNA CYTIDINE ACETYLTRANSFERASE"/>
    <property type="match status" value="1"/>
</dbReference>
<comment type="catalytic activity">
    <reaction evidence="12">
        <text>cytidine(34) in elongator tRNA(Met) + acetyl-CoA + ATP + H2O = N(4)-acetylcytidine(34) in elongator tRNA(Met) + ADP + phosphate + CoA + H(+)</text>
        <dbReference type="Rhea" id="RHEA:43788"/>
        <dbReference type="Rhea" id="RHEA-COMP:10693"/>
        <dbReference type="Rhea" id="RHEA-COMP:10694"/>
        <dbReference type="ChEBI" id="CHEBI:15377"/>
        <dbReference type="ChEBI" id="CHEBI:15378"/>
        <dbReference type="ChEBI" id="CHEBI:30616"/>
        <dbReference type="ChEBI" id="CHEBI:43474"/>
        <dbReference type="ChEBI" id="CHEBI:57287"/>
        <dbReference type="ChEBI" id="CHEBI:57288"/>
        <dbReference type="ChEBI" id="CHEBI:74900"/>
        <dbReference type="ChEBI" id="CHEBI:82748"/>
        <dbReference type="ChEBI" id="CHEBI:456216"/>
        <dbReference type="EC" id="2.3.1.193"/>
    </reaction>
</comment>
<keyword evidence="2 12" id="KW-0820">tRNA-binding</keyword>
<evidence type="ECO:0000313" key="15">
    <source>
        <dbReference type="EMBL" id="QGR20627.1"/>
    </source>
</evidence>
<reference evidence="14 17" key="1">
    <citation type="submission" date="2019-10" db="EMBL/GenBank/DDBJ databases">
        <title>Comparative genomics of sulfur disproportionating microorganisms.</title>
        <authorList>
            <person name="Ward L.M."/>
            <person name="Bertran E."/>
            <person name="Johnston D."/>
        </authorList>
    </citation>
    <scope>NUCLEOTIDE SEQUENCE [LARGE SCALE GENOMIC DNA]</scope>
    <source>
        <strain evidence="14 17">DSM 3772</strain>
    </source>
</reference>
<dbReference type="InterPro" id="IPR027417">
    <property type="entry name" value="P-loop_NTPase"/>
</dbReference>
<comment type="similarity">
    <text evidence="12">Belongs to the TmcA family.</text>
</comment>
<feature type="binding site" evidence="12">
    <location>
        <begin position="533"/>
        <end position="535"/>
    </location>
    <ligand>
        <name>acetyl-CoA</name>
        <dbReference type="ChEBI" id="CHEBI:57288"/>
    </ligand>
</feature>
<dbReference type="GO" id="GO:0000049">
    <property type="term" value="F:tRNA binding"/>
    <property type="evidence" value="ECO:0007669"/>
    <property type="project" value="UniProtKB-UniRule"/>
</dbReference>
<feature type="domain" description="N-acetyltransferase" evidence="13">
    <location>
        <begin position="459"/>
        <end position="608"/>
    </location>
</feature>
<evidence type="ECO:0000313" key="17">
    <source>
        <dbReference type="Proteomes" id="UP000474054"/>
    </source>
</evidence>
<comment type="catalytic activity">
    <reaction evidence="11">
        <text>a cytidine in mRNA + acetyl-CoA + ATP + H2O = an N(4)-acetylcytidine in mRNA + ADP + phosphate + CoA + H(+)</text>
        <dbReference type="Rhea" id="RHEA:58480"/>
        <dbReference type="Rhea" id="RHEA-COMP:15145"/>
        <dbReference type="Rhea" id="RHEA-COMP:15146"/>
        <dbReference type="ChEBI" id="CHEBI:15377"/>
        <dbReference type="ChEBI" id="CHEBI:15378"/>
        <dbReference type="ChEBI" id="CHEBI:30616"/>
        <dbReference type="ChEBI" id="CHEBI:43474"/>
        <dbReference type="ChEBI" id="CHEBI:57287"/>
        <dbReference type="ChEBI" id="CHEBI:57288"/>
        <dbReference type="ChEBI" id="CHEBI:74900"/>
        <dbReference type="ChEBI" id="CHEBI:82748"/>
        <dbReference type="ChEBI" id="CHEBI:456216"/>
    </reaction>
</comment>
<comment type="subcellular location">
    <subcellularLocation>
        <location evidence="12">Cytoplasm</location>
    </subcellularLocation>
</comment>